<dbReference type="EMBL" id="JWIT01000026">
    <property type="protein sequence ID" value="KJF70828.1"/>
    <property type="molecule type" value="Genomic_DNA"/>
</dbReference>
<protein>
    <submittedName>
        <fullName evidence="1">Uncharacterized protein</fullName>
    </submittedName>
</protein>
<comment type="caution">
    <text evidence="1">The sequence shown here is derived from an EMBL/GenBank/DDBJ whole genome shotgun (WGS) entry which is preliminary data.</text>
</comment>
<gene>
    <name evidence="1" type="ORF">RP75_24085</name>
</gene>
<name>A0ABR5D173_9HYPH</name>
<sequence length="79" mass="9044">MVCAGLVQIERQALILAPSDEAYCNLETARDAHSRLPQSRAQTGEQMISDAIVGRTWKRDFVPKPRRFRSKKTEEDRDV</sequence>
<keyword evidence="2" id="KW-1185">Reference proteome</keyword>
<dbReference type="Proteomes" id="UP000032564">
    <property type="component" value="Unassembled WGS sequence"/>
</dbReference>
<proteinExistence type="predicted"/>
<reference evidence="1 2" key="1">
    <citation type="submission" date="2014-12" db="EMBL/GenBank/DDBJ databases">
        <authorList>
            <person name="Kuzmanovic N."/>
            <person name="Pulawska J."/>
            <person name="Obradovic A."/>
        </authorList>
    </citation>
    <scope>NUCLEOTIDE SEQUENCE [LARGE SCALE GENOMIC DNA]</scope>
    <source>
        <strain evidence="1 2">KFB 330</strain>
    </source>
</reference>
<evidence type="ECO:0000313" key="2">
    <source>
        <dbReference type="Proteomes" id="UP000032564"/>
    </source>
</evidence>
<accession>A0ABR5D173</accession>
<evidence type="ECO:0000313" key="1">
    <source>
        <dbReference type="EMBL" id="KJF70828.1"/>
    </source>
</evidence>
<organism evidence="1 2">
    <name type="scientific">Agrobacterium arsenijevicii</name>
    <dbReference type="NCBI Taxonomy" id="1585697"/>
    <lineage>
        <taxon>Bacteria</taxon>
        <taxon>Pseudomonadati</taxon>
        <taxon>Pseudomonadota</taxon>
        <taxon>Alphaproteobacteria</taxon>
        <taxon>Hyphomicrobiales</taxon>
        <taxon>Rhizobiaceae</taxon>
        <taxon>Rhizobium/Agrobacterium group</taxon>
        <taxon>Agrobacterium</taxon>
    </lineage>
</organism>